<keyword evidence="2 6" id="KW-0949">S-adenosyl-L-methionine</keyword>
<evidence type="ECO:0000256" key="6">
    <source>
        <dbReference type="PIRSR" id="PIRSR004869-50"/>
    </source>
</evidence>
<dbReference type="SUPFAM" id="SSF102114">
    <property type="entry name" value="Radical SAM enzymes"/>
    <property type="match status" value="1"/>
</dbReference>
<keyword evidence="9" id="KW-1185">Reference proteome</keyword>
<evidence type="ECO:0000256" key="3">
    <source>
        <dbReference type="ARBA" id="ARBA00022723"/>
    </source>
</evidence>
<feature type="domain" description="Radical SAM core" evidence="7">
    <location>
        <begin position="77"/>
        <end position="299"/>
    </location>
</feature>
<comment type="caution">
    <text evidence="8">The sequence shown here is derived from an EMBL/GenBank/DDBJ whole genome shotgun (WGS) entry which is preliminary data.</text>
</comment>
<dbReference type="Gene3D" id="3.20.20.70">
    <property type="entry name" value="Aldolase class I"/>
    <property type="match status" value="1"/>
</dbReference>
<evidence type="ECO:0000259" key="7">
    <source>
        <dbReference type="PROSITE" id="PS51918"/>
    </source>
</evidence>
<dbReference type="InterPro" id="IPR058240">
    <property type="entry name" value="rSAM_sf"/>
</dbReference>
<keyword evidence="5 6" id="KW-0411">Iron-sulfur</keyword>
<dbReference type="PANTHER" id="PTHR30352">
    <property type="entry name" value="PYRUVATE FORMATE-LYASE-ACTIVATING ENZYME"/>
    <property type="match status" value="1"/>
</dbReference>
<proteinExistence type="predicted"/>
<dbReference type="OrthoDB" id="9778883at2"/>
<evidence type="ECO:0000313" key="8">
    <source>
        <dbReference type="EMBL" id="KPL83787.1"/>
    </source>
</evidence>
<protein>
    <submittedName>
        <fullName evidence="8">Pyruvate formate lyase-activating protein</fullName>
    </submittedName>
</protein>
<feature type="binding site" evidence="6">
    <location>
        <position position="99"/>
    </location>
    <ligand>
        <name>[4Fe-4S] cluster</name>
        <dbReference type="ChEBI" id="CHEBI:49883"/>
        <note>4Fe-4S-S-AdoMet</note>
    </ligand>
</feature>
<dbReference type="Pfam" id="PF04055">
    <property type="entry name" value="Radical_SAM"/>
    <property type="match status" value="1"/>
</dbReference>
<evidence type="ECO:0000256" key="4">
    <source>
        <dbReference type="ARBA" id="ARBA00023004"/>
    </source>
</evidence>
<organism evidence="8 9">
    <name type="scientific">Thermanaerothrix daxensis</name>
    <dbReference type="NCBI Taxonomy" id="869279"/>
    <lineage>
        <taxon>Bacteria</taxon>
        <taxon>Bacillati</taxon>
        <taxon>Chloroflexota</taxon>
        <taxon>Anaerolineae</taxon>
        <taxon>Anaerolineales</taxon>
        <taxon>Anaerolineaceae</taxon>
        <taxon>Thermanaerothrix</taxon>
    </lineage>
</organism>
<dbReference type="InterPro" id="IPR016431">
    <property type="entry name" value="Pyrv-formate_lyase-activ_prd"/>
</dbReference>
<feature type="binding site" evidence="6">
    <location>
        <position position="92"/>
    </location>
    <ligand>
        <name>[4Fe-4S] cluster</name>
        <dbReference type="ChEBI" id="CHEBI:49883"/>
        <note>4Fe-4S-S-AdoMet</note>
    </ligand>
</feature>
<dbReference type="Proteomes" id="UP000050544">
    <property type="component" value="Unassembled WGS sequence"/>
</dbReference>
<comment type="cofactor">
    <cofactor evidence="6">
        <name>[4Fe-4S] cluster</name>
        <dbReference type="ChEBI" id="CHEBI:49883"/>
    </cofactor>
    <text evidence="6">Binds 1 [4Fe-4S] cluster. The cluster is coordinated with 3 cysteines and an exchangeable S-adenosyl-L-methionine.</text>
</comment>
<keyword evidence="3 6" id="KW-0479">Metal-binding</keyword>
<evidence type="ECO:0000256" key="5">
    <source>
        <dbReference type="ARBA" id="ARBA00023014"/>
    </source>
</evidence>
<keyword evidence="8" id="KW-0670">Pyruvate</keyword>
<dbReference type="GO" id="GO:0016829">
    <property type="term" value="F:lyase activity"/>
    <property type="evidence" value="ECO:0007669"/>
    <property type="project" value="UniProtKB-KW"/>
</dbReference>
<dbReference type="AlphaFoldDB" id="A0A0P6YFN4"/>
<evidence type="ECO:0000313" key="9">
    <source>
        <dbReference type="Proteomes" id="UP000050544"/>
    </source>
</evidence>
<dbReference type="CDD" id="cd01335">
    <property type="entry name" value="Radical_SAM"/>
    <property type="match status" value="1"/>
</dbReference>
<sequence>MVTLADRLDAMTHPGELYTRLEDNTVQCYACAHRCRIKPGRRGICQVRFNRDGVLYVPWGYVAALQVDPIEKKPFAHVLPGSDALTFGMLGCDFHCSFCQNWLTSQTLRDPAAGIPVESLLEVTPEEMVQFARRSGAAAIVSSYNEPLITSEWAVAIFKQARAAGLLCAYVSNGNATPEVLQYLRPYLDAYKVDLKTMQDKQYRQLGGVLQHVLDTIKNAYELGLWVEVVTLVIPGFNDSPEELWEAARFLVSVSPDIPWHVTAFHPDYKMTDPPPTPARTLLRAAEIGQEAGLHFVYAGNLPGRVGSLENTYCPHCQALLIERRGYVILDYRLTAEGTCPQCGHKIPGIWPKDPREVRLHSWGFPRPVRRLIYP</sequence>
<reference evidence="8 9" key="1">
    <citation type="submission" date="2015-07" db="EMBL/GenBank/DDBJ databases">
        <title>Whole genome sequence of Thermanaerothrix daxensis DSM 23592.</title>
        <authorList>
            <person name="Hemp J."/>
            <person name="Ward L.M."/>
            <person name="Pace L.A."/>
            <person name="Fischer W.W."/>
        </authorList>
    </citation>
    <scope>NUCLEOTIDE SEQUENCE [LARGE SCALE GENOMIC DNA]</scope>
    <source>
        <strain evidence="8 9">GNS-1</strain>
    </source>
</reference>
<gene>
    <name evidence="8" type="ORF">SE15_00575</name>
</gene>
<keyword evidence="4 6" id="KW-0408">Iron</keyword>
<dbReference type="SFLD" id="SFLDS00029">
    <property type="entry name" value="Radical_SAM"/>
    <property type="match status" value="1"/>
</dbReference>
<feature type="binding site" evidence="6">
    <location>
        <position position="96"/>
    </location>
    <ligand>
        <name>[4Fe-4S] cluster</name>
        <dbReference type="ChEBI" id="CHEBI:49883"/>
        <note>4Fe-4S-S-AdoMet</note>
    </ligand>
</feature>
<dbReference type="InterPro" id="IPR034457">
    <property type="entry name" value="Organic_radical-activating"/>
</dbReference>
<name>A0A0P6YFN4_9CHLR</name>
<keyword evidence="1" id="KW-0004">4Fe-4S</keyword>
<dbReference type="InterPro" id="IPR007197">
    <property type="entry name" value="rSAM"/>
</dbReference>
<dbReference type="STRING" id="869279.SE15_00575"/>
<dbReference type="InterPro" id="IPR027596">
    <property type="entry name" value="AmmeMemoSam_rS"/>
</dbReference>
<dbReference type="RefSeq" id="WP_054520170.1">
    <property type="nucleotide sequence ID" value="NZ_LGKO01000002.1"/>
</dbReference>
<dbReference type="SMART" id="SM00729">
    <property type="entry name" value="Elp3"/>
    <property type="match status" value="1"/>
</dbReference>
<dbReference type="InterPro" id="IPR006638">
    <property type="entry name" value="Elp3/MiaA/NifB-like_rSAM"/>
</dbReference>
<dbReference type="GO" id="GO:0046872">
    <property type="term" value="F:metal ion binding"/>
    <property type="evidence" value="ECO:0007669"/>
    <property type="project" value="UniProtKB-KW"/>
</dbReference>
<dbReference type="SFLD" id="SFLDG01101">
    <property type="entry name" value="Uncharacterised_Radical_SAM_Su"/>
    <property type="match status" value="1"/>
</dbReference>
<dbReference type="GO" id="GO:0051539">
    <property type="term" value="F:4 iron, 4 sulfur cluster binding"/>
    <property type="evidence" value="ECO:0007669"/>
    <property type="project" value="UniProtKB-KW"/>
</dbReference>
<dbReference type="PANTHER" id="PTHR30352:SF5">
    <property type="entry name" value="PYRUVATE FORMATE-LYASE 1-ACTIVATING ENZYME"/>
    <property type="match status" value="1"/>
</dbReference>
<dbReference type="NCBIfam" id="TIGR04337">
    <property type="entry name" value="AmmeMemoSam_rS"/>
    <property type="match status" value="1"/>
</dbReference>
<evidence type="ECO:0000256" key="1">
    <source>
        <dbReference type="ARBA" id="ARBA00022485"/>
    </source>
</evidence>
<evidence type="ECO:0000256" key="2">
    <source>
        <dbReference type="ARBA" id="ARBA00022691"/>
    </source>
</evidence>
<dbReference type="PROSITE" id="PS51918">
    <property type="entry name" value="RADICAL_SAM"/>
    <property type="match status" value="1"/>
</dbReference>
<dbReference type="PIRSF" id="PIRSF004869">
    <property type="entry name" value="PflX_prd"/>
    <property type="match status" value="1"/>
</dbReference>
<accession>A0A0P6YFN4</accession>
<dbReference type="InterPro" id="IPR013785">
    <property type="entry name" value="Aldolase_TIM"/>
</dbReference>
<keyword evidence="8" id="KW-0456">Lyase</keyword>
<dbReference type="EMBL" id="LGKO01000002">
    <property type="protein sequence ID" value="KPL83787.1"/>
    <property type="molecule type" value="Genomic_DNA"/>
</dbReference>